<dbReference type="EMBL" id="KN835215">
    <property type="protein sequence ID" value="KIK43348.1"/>
    <property type="molecule type" value="Genomic_DNA"/>
</dbReference>
<name>A0A0D0BJC0_9AGAM</name>
<reference evidence="1 2" key="1">
    <citation type="submission" date="2014-04" db="EMBL/GenBank/DDBJ databases">
        <authorList>
            <consortium name="DOE Joint Genome Institute"/>
            <person name="Kuo A."/>
            <person name="Ruytinx J."/>
            <person name="Rineau F."/>
            <person name="Colpaert J."/>
            <person name="Kohler A."/>
            <person name="Nagy L.G."/>
            <person name="Floudas D."/>
            <person name="Copeland A."/>
            <person name="Barry K.W."/>
            <person name="Cichocki N."/>
            <person name="Veneault-Fourrey C."/>
            <person name="LaButti K."/>
            <person name="Lindquist E.A."/>
            <person name="Lipzen A."/>
            <person name="Lundell T."/>
            <person name="Morin E."/>
            <person name="Murat C."/>
            <person name="Sun H."/>
            <person name="Tunlid A."/>
            <person name="Henrissat B."/>
            <person name="Grigoriev I.V."/>
            <person name="Hibbett D.S."/>
            <person name="Martin F."/>
            <person name="Nordberg H.P."/>
            <person name="Cantor M.N."/>
            <person name="Hua S.X."/>
        </authorList>
    </citation>
    <scope>NUCLEOTIDE SEQUENCE [LARGE SCALE GENOMIC DNA]</scope>
    <source>
        <strain evidence="1 2">UH-Slu-Lm8-n1</strain>
    </source>
</reference>
<protein>
    <submittedName>
        <fullName evidence="1">Uncharacterized protein</fullName>
    </submittedName>
</protein>
<keyword evidence="2" id="KW-1185">Reference proteome</keyword>
<gene>
    <name evidence="1" type="ORF">CY34DRAFT_803933</name>
</gene>
<dbReference type="InParanoid" id="A0A0D0BJC0"/>
<reference evidence="2" key="2">
    <citation type="submission" date="2015-01" db="EMBL/GenBank/DDBJ databases">
        <title>Evolutionary Origins and Diversification of the Mycorrhizal Mutualists.</title>
        <authorList>
            <consortium name="DOE Joint Genome Institute"/>
            <consortium name="Mycorrhizal Genomics Consortium"/>
            <person name="Kohler A."/>
            <person name="Kuo A."/>
            <person name="Nagy L.G."/>
            <person name="Floudas D."/>
            <person name="Copeland A."/>
            <person name="Barry K.W."/>
            <person name="Cichocki N."/>
            <person name="Veneault-Fourrey C."/>
            <person name="LaButti K."/>
            <person name="Lindquist E.A."/>
            <person name="Lipzen A."/>
            <person name="Lundell T."/>
            <person name="Morin E."/>
            <person name="Murat C."/>
            <person name="Riley R."/>
            <person name="Ohm R."/>
            <person name="Sun H."/>
            <person name="Tunlid A."/>
            <person name="Henrissat B."/>
            <person name="Grigoriev I.V."/>
            <person name="Hibbett D.S."/>
            <person name="Martin F."/>
        </authorList>
    </citation>
    <scope>NUCLEOTIDE SEQUENCE [LARGE SCALE GENOMIC DNA]</scope>
    <source>
        <strain evidence="2">UH-Slu-Lm8-n1</strain>
    </source>
</reference>
<sequence>MSCRPSILAIVSGSTVDKPYSCAHMNDRRARGITAGMKADRRTDKDKNLLVQQTADTGTYLTLS</sequence>
<accession>A0A0D0BJC0</accession>
<evidence type="ECO:0000313" key="1">
    <source>
        <dbReference type="EMBL" id="KIK43348.1"/>
    </source>
</evidence>
<proteinExistence type="predicted"/>
<dbReference type="HOGENOM" id="CLU_2869186_0_0_1"/>
<evidence type="ECO:0000313" key="2">
    <source>
        <dbReference type="Proteomes" id="UP000054485"/>
    </source>
</evidence>
<dbReference type="AlphaFoldDB" id="A0A0D0BJC0"/>
<dbReference type="Proteomes" id="UP000054485">
    <property type="component" value="Unassembled WGS sequence"/>
</dbReference>
<organism evidence="1 2">
    <name type="scientific">Suillus luteus UH-Slu-Lm8-n1</name>
    <dbReference type="NCBI Taxonomy" id="930992"/>
    <lineage>
        <taxon>Eukaryota</taxon>
        <taxon>Fungi</taxon>
        <taxon>Dikarya</taxon>
        <taxon>Basidiomycota</taxon>
        <taxon>Agaricomycotina</taxon>
        <taxon>Agaricomycetes</taxon>
        <taxon>Agaricomycetidae</taxon>
        <taxon>Boletales</taxon>
        <taxon>Suillineae</taxon>
        <taxon>Suillaceae</taxon>
        <taxon>Suillus</taxon>
    </lineage>
</organism>